<comment type="caution">
    <text evidence="1">The sequence shown here is derived from an EMBL/GenBank/DDBJ whole genome shotgun (WGS) entry which is preliminary data.</text>
</comment>
<reference evidence="1 2" key="1">
    <citation type="submission" date="2024-05" db="EMBL/GenBank/DDBJ databases">
        <authorList>
            <person name="Wallberg A."/>
        </authorList>
    </citation>
    <scope>NUCLEOTIDE SEQUENCE [LARGE SCALE GENOMIC DNA]</scope>
</reference>
<dbReference type="EMBL" id="CAXKWB010003402">
    <property type="protein sequence ID" value="CAL4069109.1"/>
    <property type="molecule type" value="Genomic_DNA"/>
</dbReference>
<sequence>MNIKHVCNNIIFKCSVQHLPPVDFDHYIYFVVAQGDPIISSVIDKTKCKADDDENSFIYLLIDEKRFGRKINEILPFFCNFMKLLWFSGSFIEFHDISWNP</sequence>
<gene>
    <name evidence="1" type="ORF">MNOR_LOCUS7642</name>
</gene>
<name>A0AAV2Q3B5_MEGNR</name>
<organism evidence="1 2">
    <name type="scientific">Meganyctiphanes norvegica</name>
    <name type="common">Northern krill</name>
    <name type="synonym">Thysanopoda norvegica</name>
    <dbReference type="NCBI Taxonomy" id="48144"/>
    <lineage>
        <taxon>Eukaryota</taxon>
        <taxon>Metazoa</taxon>
        <taxon>Ecdysozoa</taxon>
        <taxon>Arthropoda</taxon>
        <taxon>Crustacea</taxon>
        <taxon>Multicrustacea</taxon>
        <taxon>Malacostraca</taxon>
        <taxon>Eumalacostraca</taxon>
        <taxon>Eucarida</taxon>
        <taxon>Euphausiacea</taxon>
        <taxon>Euphausiidae</taxon>
        <taxon>Meganyctiphanes</taxon>
    </lineage>
</organism>
<keyword evidence="2" id="KW-1185">Reference proteome</keyword>
<proteinExistence type="predicted"/>
<accession>A0AAV2Q3B5</accession>
<protein>
    <submittedName>
        <fullName evidence="1">Uncharacterized protein</fullName>
    </submittedName>
</protein>
<evidence type="ECO:0000313" key="2">
    <source>
        <dbReference type="Proteomes" id="UP001497623"/>
    </source>
</evidence>
<evidence type="ECO:0000313" key="1">
    <source>
        <dbReference type="EMBL" id="CAL4069109.1"/>
    </source>
</evidence>
<dbReference type="Proteomes" id="UP001497623">
    <property type="component" value="Unassembled WGS sequence"/>
</dbReference>
<dbReference type="AlphaFoldDB" id="A0AAV2Q3B5"/>